<sequence length="845" mass="92577">MPVGESMHSRAAWNSAVTQLQGLRLRVCLRRTCACSLQDAMRSPPALFSRTVTLVRTRAEPNQAQNGSIAGPAWPTAFGTILNKNQSPTPLAPDLDSLSVSSLSGELDEDGEGDEGDLGDLEVNPYDGLPFSSRYYSLLEERRELPVWSVKYSLLELLETHSLVVLSGESGAGKSTQVPQWCVEYSLSLQFTEGLVCCSQPFAPAAGSLALRVADEMDLSLGLEVGYRVPHDDGCTPDTLLRFVTDSLLLEEMMSDPLLRQYGVVVVDEAQERTVATDVLLGLLRDVCRQRPHFRVVVLTAPPLAPRMATFLGEDTPLLALAPPARDVAVETLYREPPAGREPAAAACHMVLDLHRRGEGGDVLVFLPSAQEISECRALLEKESVALSPQLGELKLLSLYASLGGATQRVYDTGTEGPEGPQGVPGTPKQRVVLTDTLGEASFSLDNIRYVIDTGMQLITVYNPQIRADSQVLRPISRNQADMRTQRVNSSSPGLCFRLYPQALYEEGMPEARCPGVAEANLSHLVLLLKRLDIADMGQCKFLDRPAPEALMQALEDLDYLAALDDDGNLSEVGIIMSELPLEPPLAKALIASCEFDCVSELLTIAAMLTAPSCFVIPPPQNEEAAATHRRPLLHPEGDHLTLVNIFNAYVQHDEDEAWCGKNFLNGAALRLAVVIRAELLEVMQRIELPVSPPAFGCQDNGTNIKRALISGFFLKVAHDVDGLGNYLLLTHRHVAHLNPFSSYLCRRPCPAPPSWVLYHEFTVSHDNCIRTASEIHPHMLVELAPQYYLGNLPASEGRDLLMELRQNLVDEHRPGKAEGDGQNQDLDPDSEDRNQDSTEMCLLQ</sequence>
<evidence type="ECO:0000256" key="1">
    <source>
        <dbReference type="ARBA" id="ARBA00004123"/>
    </source>
</evidence>
<dbReference type="EMBL" id="JAINUF010000016">
    <property type="protein sequence ID" value="KAJ8340153.1"/>
    <property type="molecule type" value="Genomic_DNA"/>
</dbReference>
<accession>A0A9Q1IFR0</accession>
<organism evidence="7 8">
    <name type="scientific">Synaphobranchus kaupii</name>
    <name type="common">Kaup's arrowtooth eel</name>
    <dbReference type="NCBI Taxonomy" id="118154"/>
    <lineage>
        <taxon>Eukaryota</taxon>
        <taxon>Metazoa</taxon>
        <taxon>Chordata</taxon>
        <taxon>Craniata</taxon>
        <taxon>Vertebrata</taxon>
        <taxon>Euteleostomi</taxon>
        <taxon>Actinopterygii</taxon>
        <taxon>Neopterygii</taxon>
        <taxon>Teleostei</taxon>
        <taxon>Anguilliformes</taxon>
        <taxon>Synaphobranchidae</taxon>
        <taxon>Synaphobranchus</taxon>
    </lineage>
</organism>
<keyword evidence="4" id="KW-0539">Nucleus</keyword>
<dbReference type="GO" id="GO:0005524">
    <property type="term" value="F:ATP binding"/>
    <property type="evidence" value="ECO:0007669"/>
    <property type="project" value="UniProtKB-KW"/>
</dbReference>
<evidence type="ECO:0000256" key="3">
    <source>
        <dbReference type="ARBA" id="ARBA00022840"/>
    </source>
</evidence>
<feature type="compositionally biased region" description="Acidic residues" evidence="5">
    <location>
        <begin position="106"/>
        <end position="120"/>
    </location>
</feature>
<reference evidence="7" key="1">
    <citation type="journal article" date="2023" name="Science">
        <title>Genome structures resolve the early diversification of teleost fishes.</title>
        <authorList>
            <person name="Parey E."/>
            <person name="Louis A."/>
            <person name="Montfort J."/>
            <person name="Bouchez O."/>
            <person name="Roques C."/>
            <person name="Iampietro C."/>
            <person name="Lluch J."/>
            <person name="Castinel A."/>
            <person name="Donnadieu C."/>
            <person name="Desvignes T."/>
            <person name="Floi Bucao C."/>
            <person name="Jouanno E."/>
            <person name="Wen M."/>
            <person name="Mejri S."/>
            <person name="Dirks R."/>
            <person name="Jansen H."/>
            <person name="Henkel C."/>
            <person name="Chen W.J."/>
            <person name="Zahm M."/>
            <person name="Cabau C."/>
            <person name="Klopp C."/>
            <person name="Thompson A.W."/>
            <person name="Robinson-Rechavi M."/>
            <person name="Braasch I."/>
            <person name="Lecointre G."/>
            <person name="Bobe J."/>
            <person name="Postlethwait J.H."/>
            <person name="Berthelot C."/>
            <person name="Roest Crollius H."/>
            <person name="Guiguen Y."/>
        </authorList>
    </citation>
    <scope>NUCLEOTIDE SEQUENCE</scope>
    <source>
        <strain evidence="7">WJC10195</strain>
    </source>
</reference>
<keyword evidence="2" id="KW-0547">Nucleotide-binding</keyword>
<dbReference type="InterPro" id="IPR027417">
    <property type="entry name" value="P-loop_NTPase"/>
</dbReference>
<proteinExistence type="predicted"/>
<evidence type="ECO:0000256" key="4">
    <source>
        <dbReference type="ARBA" id="ARBA00023242"/>
    </source>
</evidence>
<dbReference type="SMART" id="SM00847">
    <property type="entry name" value="HA2"/>
    <property type="match status" value="1"/>
</dbReference>
<keyword evidence="8" id="KW-1185">Reference proteome</keyword>
<evidence type="ECO:0000256" key="2">
    <source>
        <dbReference type="ARBA" id="ARBA00022741"/>
    </source>
</evidence>
<dbReference type="SUPFAM" id="SSF52540">
    <property type="entry name" value="P-loop containing nucleoside triphosphate hydrolases"/>
    <property type="match status" value="1"/>
</dbReference>
<comment type="caution">
    <text evidence="7">The sequence shown here is derived from an EMBL/GenBank/DDBJ whole genome shotgun (WGS) entry which is preliminary data.</text>
</comment>
<dbReference type="Pfam" id="PF07717">
    <property type="entry name" value="OB_NTP_bind"/>
    <property type="match status" value="1"/>
</dbReference>
<dbReference type="Gene3D" id="1.20.120.1080">
    <property type="match status" value="1"/>
</dbReference>
<dbReference type="Pfam" id="PF21010">
    <property type="entry name" value="HA2_C"/>
    <property type="match status" value="1"/>
</dbReference>
<dbReference type="GO" id="GO:0003723">
    <property type="term" value="F:RNA binding"/>
    <property type="evidence" value="ECO:0007669"/>
    <property type="project" value="TreeGrafter"/>
</dbReference>
<dbReference type="InterPro" id="IPR014001">
    <property type="entry name" value="Helicase_ATP-bd"/>
</dbReference>
<feature type="domain" description="Helicase ATP-binding" evidence="6">
    <location>
        <begin position="155"/>
        <end position="303"/>
    </location>
</feature>
<dbReference type="GO" id="GO:0005681">
    <property type="term" value="C:spliceosomal complex"/>
    <property type="evidence" value="ECO:0007669"/>
    <property type="project" value="TreeGrafter"/>
</dbReference>
<dbReference type="InterPro" id="IPR007502">
    <property type="entry name" value="Helicase-assoc_dom"/>
</dbReference>
<protein>
    <recommendedName>
        <fullName evidence="6">Helicase ATP-binding domain-containing protein</fullName>
    </recommendedName>
</protein>
<dbReference type="GO" id="GO:0004386">
    <property type="term" value="F:helicase activity"/>
    <property type="evidence" value="ECO:0007669"/>
    <property type="project" value="TreeGrafter"/>
</dbReference>
<dbReference type="Gene3D" id="3.40.50.300">
    <property type="entry name" value="P-loop containing nucleotide triphosphate hydrolases"/>
    <property type="match status" value="2"/>
</dbReference>
<keyword evidence="3" id="KW-0067">ATP-binding</keyword>
<dbReference type="FunFam" id="1.20.120.1080:FF:000010">
    <property type="entry name" value="ATP-dependent RNA helicase DQX1 isoform X1"/>
    <property type="match status" value="1"/>
</dbReference>
<evidence type="ECO:0000259" key="6">
    <source>
        <dbReference type="PROSITE" id="PS51192"/>
    </source>
</evidence>
<dbReference type="AlphaFoldDB" id="A0A9Q1IFR0"/>
<name>A0A9Q1IFR0_SYNKA</name>
<dbReference type="Pfam" id="PF04408">
    <property type="entry name" value="WHD_HA2"/>
    <property type="match status" value="1"/>
</dbReference>
<evidence type="ECO:0000256" key="5">
    <source>
        <dbReference type="SAM" id="MobiDB-lite"/>
    </source>
</evidence>
<dbReference type="SMART" id="SM00487">
    <property type="entry name" value="DEXDc"/>
    <property type="match status" value="1"/>
</dbReference>
<feature type="region of interest" description="Disordered" evidence="5">
    <location>
        <begin position="101"/>
        <end position="122"/>
    </location>
</feature>
<feature type="region of interest" description="Disordered" evidence="5">
    <location>
        <begin position="813"/>
        <end position="845"/>
    </location>
</feature>
<dbReference type="Proteomes" id="UP001152622">
    <property type="component" value="Chromosome 16"/>
</dbReference>
<comment type="subcellular location">
    <subcellularLocation>
        <location evidence="1">Nucleus</location>
    </subcellularLocation>
</comment>
<dbReference type="OrthoDB" id="10253254at2759"/>
<evidence type="ECO:0000313" key="8">
    <source>
        <dbReference type="Proteomes" id="UP001152622"/>
    </source>
</evidence>
<dbReference type="PANTHER" id="PTHR18934:SF108">
    <property type="entry name" value="ATP-DEPENDENT RNA HELICASE DQX1"/>
    <property type="match status" value="1"/>
</dbReference>
<dbReference type="CDD" id="cd18791">
    <property type="entry name" value="SF2_C_RHA"/>
    <property type="match status" value="1"/>
</dbReference>
<dbReference type="PROSITE" id="PS51192">
    <property type="entry name" value="HELICASE_ATP_BIND_1"/>
    <property type="match status" value="1"/>
</dbReference>
<dbReference type="InterPro" id="IPR011709">
    <property type="entry name" value="DEAD-box_helicase_OB_fold"/>
</dbReference>
<dbReference type="PANTHER" id="PTHR18934">
    <property type="entry name" value="ATP-DEPENDENT RNA HELICASE"/>
    <property type="match status" value="1"/>
</dbReference>
<evidence type="ECO:0000313" key="7">
    <source>
        <dbReference type="EMBL" id="KAJ8340153.1"/>
    </source>
</evidence>
<gene>
    <name evidence="7" type="ORF">SKAU_G00347860</name>
</gene>
<dbReference type="FunFam" id="3.40.50.300:FF:002125">
    <property type="entry name" value="ATP-dependent helicase HrpB"/>
    <property type="match status" value="1"/>
</dbReference>
<dbReference type="InterPro" id="IPR048333">
    <property type="entry name" value="HA2_WH"/>
</dbReference>